<evidence type="ECO:0000256" key="2">
    <source>
        <dbReference type="SAM" id="Phobius"/>
    </source>
</evidence>
<feature type="transmembrane region" description="Helical" evidence="2">
    <location>
        <begin position="280"/>
        <end position="305"/>
    </location>
</feature>
<dbReference type="GO" id="GO:0006629">
    <property type="term" value="P:lipid metabolic process"/>
    <property type="evidence" value="ECO:0007669"/>
    <property type="project" value="InterPro"/>
</dbReference>
<proteinExistence type="predicted"/>
<dbReference type="PANTHER" id="PTHR36459">
    <property type="entry name" value="ORF"/>
    <property type="match status" value="1"/>
</dbReference>
<keyword evidence="2" id="KW-1133">Transmembrane helix</keyword>
<feature type="region of interest" description="Disordered" evidence="1">
    <location>
        <begin position="38"/>
        <end position="61"/>
    </location>
</feature>
<dbReference type="Proteomes" id="UP000799423">
    <property type="component" value="Unassembled WGS sequence"/>
</dbReference>
<protein>
    <submittedName>
        <fullName evidence="4">Fatty acid desaturas-like protein</fullName>
    </submittedName>
</protein>
<organism evidence="4 5">
    <name type="scientific">Plenodomus tracheiphilus IPT5</name>
    <dbReference type="NCBI Taxonomy" id="1408161"/>
    <lineage>
        <taxon>Eukaryota</taxon>
        <taxon>Fungi</taxon>
        <taxon>Dikarya</taxon>
        <taxon>Ascomycota</taxon>
        <taxon>Pezizomycotina</taxon>
        <taxon>Dothideomycetes</taxon>
        <taxon>Pleosporomycetidae</taxon>
        <taxon>Pleosporales</taxon>
        <taxon>Pleosporineae</taxon>
        <taxon>Leptosphaeriaceae</taxon>
        <taxon>Plenodomus</taxon>
    </lineage>
</organism>
<evidence type="ECO:0000256" key="1">
    <source>
        <dbReference type="SAM" id="MobiDB-lite"/>
    </source>
</evidence>
<keyword evidence="2" id="KW-0812">Transmembrane</keyword>
<accession>A0A6A7AQG2</accession>
<evidence type="ECO:0000259" key="3">
    <source>
        <dbReference type="Pfam" id="PF00487"/>
    </source>
</evidence>
<name>A0A6A7AQG2_9PLEO</name>
<sequence length="449" mass="52604">MGRLPFPADAELTGPDRVVLDVLRKEYESFKHVPSNAAVDVAEDSDDSTTKKTEFVSPSPEDLQDQRQQAIAYLKGLNDPTSDIFEPTVFSTKDLPDIKDGFFRQHVINPYMSWARTVVRVETDVVMITHLLLYLCTTVPSATYLFINFHWWHAVIHCVIQGWYMGAYTLLKHQHIHMRGVLSKKYAIVDELFPYILDPLMGHTWNSYYFHHVKHHHVEGNGPNDLSSTIRYQRDNVWDFLRYVGRFYFLIWLDLPRYFLSTGKTGLAFRAAACELGNYAFLYFMFTRVNALATTFVYIIPLALLRLALMTGNWGQHALVDEVEPDSDFRSSITLIDVPSNRYCYNDGYHTSHHLNPMRHWREHPVAFLSQKNQYSEEHALVFYNIDYMFLTINLLRKNYEHVAQCLIPMGDQMKLTMEERVEMLKRKTRKFSEEEIAKKWGKQYTKLK</sequence>
<dbReference type="PANTHER" id="PTHR36459:SF1">
    <property type="entry name" value="FATTY ACID DESATURASE DOMAIN-CONTAINING PROTEIN-RELATED"/>
    <property type="match status" value="1"/>
</dbReference>
<feature type="transmembrane region" description="Helical" evidence="2">
    <location>
        <begin position="125"/>
        <end position="145"/>
    </location>
</feature>
<evidence type="ECO:0000313" key="4">
    <source>
        <dbReference type="EMBL" id="KAF2844974.1"/>
    </source>
</evidence>
<keyword evidence="5" id="KW-1185">Reference proteome</keyword>
<dbReference type="InterPro" id="IPR005804">
    <property type="entry name" value="FA_desaturase_dom"/>
</dbReference>
<keyword evidence="2" id="KW-0472">Membrane</keyword>
<dbReference type="AlphaFoldDB" id="A0A6A7AQG2"/>
<feature type="transmembrane region" description="Helical" evidence="2">
    <location>
        <begin position="151"/>
        <end position="171"/>
    </location>
</feature>
<gene>
    <name evidence="4" type="ORF">T440DRAFT_546555</name>
</gene>
<reference evidence="4" key="1">
    <citation type="submission" date="2020-01" db="EMBL/GenBank/DDBJ databases">
        <authorList>
            <consortium name="DOE Joint Genome Institute"/>
            <person name="Haridas S."/>
            <person name="Albert R."/>
            <person name="Binder M."/>
            <person name="Bloem J."/>
            <person name="Labutti K."/>
            <person name="Salamov A."/>
            <person name="Andreopoulos B."/>
            <person name="Baker S.E."/>
            <person name="Barry K."/>
            <person name="Bills G."/>
            <person name="Bluhm B.H."/>
            <person name="Cannon C."/>
            <person name="Castanera R."/>
            <person name="Culley D.E."/>
            <person name="Daum C."/>
            <person name="Ezra D."/>
            <person name="Gonzalez J.B."/>
            <person name="Henrissat B."/>
            <person name="Kuo A."/>
            <person name="Liang C."/>
            <person name="Lipzen A."/>
            <person name="Lutzoni F."/>
            <person name="Magnuson J."/>
            <person name="Mondo S."/>
            <person name="Nolan M."/>
            <person name="Ohm R."/>
            <person name="Pangilinan J."/>
            <person name="Park H.-J."/>
            <person name="Ramirez L."/>
            <person name="Alfaro M."/>
            <person name="Sun H."/>
            <person name="Tritt A."/>
            <person name="Yoshinaga Y."/>
            <person name="Zwiers L.-H."/>
            <person name="Turgeon B.G."/>
            <person name="Goodwin S.B."/>
            <person name="Spatafora J.W."/>
            <person name="Crous P.W."/>
            <person name="Grigoriev I.V."/>
        </authorList>
    </citation>
    <scope>NUCLEOTIDE SEQUENCE</scope>
    <source>
        <strain evidence="4">IPT5</strain>
    </source>
</reference>
<dbReference type="EMBL" id="MU006357">
    <property type="protein sequence ID" value="KAF2844974.1"/>
    <property type="molecule type" value="Genomic_DNA"/>
</dbReference>
<feature type="domain" description="Fatty acid desaturase" evidence="3">
    <location>
        <begin position="151"/>
        <end position="368"/>
    </location>
</feature>
<dbReference type="OrthoDB" id="1470350at2759"/>
<evidence type="ECO:0000313" key="5">
    <source>
        <dbReference type="Proteomes" id="UP000799423"/>
    </source>
</evidence>
<dbReference type="Pfam" id="PF00487">
    <property type="entry name" value="FA_desaturase"/>
    <property type="match status" value="1"/>
</dbReference>